<feature type="compositionally biased region" description="Basic and acidic residues" evidence="1">
    <location>
        <begin position="33"/>
        <end position="42"/>
    </location>
</feature>
<feature type="region of interest" description="Disordered" evidence="1">
    <location>
        <begin position="1"/>
        <end position="56"/>
    </location>
</feature>
<evidence type="ECO:0000256" key="1">
    <source>
        <dbReference type="SAM" id="MobiDB-lite"/>
    </source>
</evidence>
<dbReference type="Proteomes" id="UP000828390">
    <property type="component" value="Unassembled WGS sequence"/>
</dbReference>
<reference evidence="2" key="1">
    <citation type="journal article" date="2019" name="bioRxiv">
        <title>The Genome of the Zebra Mussel, Dreissena polymorpha: A Resource for Invasive Species Research.</title>
        <authorList>
            <person name="McCartney M.A."/>
            <person name="Auch B."/>
            <person name="Kono T."/>
            <person name="Mallez S."/>
            <person name="Zhang Y."/>
            <person name="Obille A."/>
            <person name="Becker A."/>
            <person name="Abrahante J.E."/>
            <person name="Garbe J."/>
            <person name="Badalamenti J.P."/>
            <person name="Herman A."/>
            <person name="Mangelson H."/>
            <person name="Liachko I."/>
            <person name="Sullivan S."/>
            <person name="Sone E.D."/>
            <person name="Koren S."/>
            <person name="Silverstein K.A.T."/>
            <person name="Beckman K.B."/>
            <person name="Gohl D.M."/>
        </authorList>
    </citation>
    <scope>NUCLEOTIDE SEQUENCE</scope>
    <source>
        <strain evidence="2">Duluth1</strain>
        <tissue evidence="2">Whole animal</tissue>
    </source>
</reference>
<evidence type="ECO:0000313" key="3">
    <source>
        <dbReference type="Proteomes" id="UP000828390"/>
    </source>
</evidence>
<reference evidence="2" key="2">
    <citation type="submission" date="2020-11" db="EMBL/GenBank/DDBJ databases">
        <authorList>
            <person name="McCartney M.A."/>
            <person name="Auch B."/>
            <person name="Kono T."/>
            <person name="Mallez S."/>
            <person name="Becker A."/>
            <person name="Gohl D.M."/>
            <person name="Silverstein K.A.T."/>
            <person name="Koren S."/>
            <person name="Bechman K.B."/>
            <person name="Herman A."/>
            <person name="Abrahante J.E."/>
            <person name="Garbe J."/>
        </authorList>
    </citation>
    <scope>NUCLEOTIDE SEQUENCE</scope>
    <source>
        <strain evidence="2">Duluth1</strain>
        <tissue evidence="2">Whole animal</tissue>
    </source>
</reference>
<keyword evidence="3" id="KW-1185">Reference proteome</keyword>
<gene>
    <name evidence="2" type="ORF">DPMN_194798</name>
</gene>
<organism evidence="2 3">
    <name type="scientific">Dreissena polymorpha</name>
    <name type="common">Zebra mussel</name>
    <name type="synonym">Mytilus polymorpha</name>
    <dbReference type="NCBI Taxonomy" id="45954"/>
    <lineage>
        <taxon>Eukaryota</taxon>
        <taxon>Metazoa</taxon>
        <taxon>Spiralia</taxon>
        <taxon>Lophotrochozoa</taxon>
        <taxon>Mollusca</taxon>
        <taxon>Bivalvia</taxon>
        <taxon>Autobranchia</taxon>
        <taxon>Heteroconchia</taxon>
        <taxon>Euheterodonta</taxon>
        <taxon>Imparidentia</taxon>
        <taxon>Neoheterodontei</taxon>
        <taxon>Myida</taxon>
        <taxon>Dreissenoidea</taxon>
        <taxon>Dreissenidae</taxon>
        <taxon>Dreissena</taxon>
    </lineage>
</organism>
<comment type="caution">
    <text evidence="2">The sequence shown here is derived from an EMBL/GenBank/DDBJ whole genome shotgun (WGS) entry which is preliminary data.</text>
</comment>
<accession>A0A9D3Y5I7</accession>
<proteinExistence type="predicted"/>
<evidence type="ECO:0000313" key="2">
    <source>
        <dbReference type="EMBL" id="KAH3692348.1"/>
    </source>
</evidence>
<sequence length="56" mass="6662">MRTRLYGPRGPDDTVHEDQTIQSMRTRQYGPRGPDDTDHEDQTIWTMEPDDRDNEE</sequence>
<dbReference type="AlphaFoldDB" id="A0A9D3Y5I7"/>
<dbReference type="EMBL" id="JAIWYP010000023">
    <property type="protein sequence ID" value="KAH3692348.1"/>
    <property type="molecule type" value="Genomic_DNA"/>
</dbReference>
<name>A0A9D3Y5I7_DREPO</name>
<protein>
    <submittedName>
        <fullName evidence="2">Uncharacterized protein</fullName>
    </submittedName>
</protein>
<feature type="compositionally biased region" description="Basic and acidic residues" evidence="1">
    <location>
        <begin position="10"/>
        <end position="19"/>
    </location>
</feature>